<dbReference type="Proteomes" id="UP000224563">
    <property type="component" value="Unassembled WGS sequence"/>
</dbReference>
<feature type="transmembrane region" description="Helical" evidence="2">
    <location>
        <begin position="89"/>
        <end position="110"/>
    </location>
</feature>
<reference evidence="3 4" key="2">
    <citation type="submission" date="2017-10" db="EMBL/GenBank/DDBJ databases">
        <authorList>
            <person name="Banno H."/>
            <person name="Chua N.-H."/>
        </authorList>
    </citation>
    <scope>NUCLEOTIDE SEQUENCE [LARGE SCALE GENOMIC DNA]</scope>
    <source>
        <strain evidence="3 4">JK623</strain>
    </source>
</reference>
<evidence type="ECO:0000256" key="1">
    <source>
        <dbReference type="SAM" id="Coils"/>
    </source>
</evidence>
<sequence>MALRGGAFLDNKDKSSEKLISDLEEAFKKEEKYNYLDYLKNNTGLFISAISIVSAIMLFLARIISFIVVNARYQYWNLDEGFLVEDNKMYLKLGVLVLYFIFTMLFNSVAKRYVYRWKLNDCKVYLYGKIFEDGEKHVRLKRKAISDLKKMVADIVMTSESINDEKLESVNCEIRKLESENKELIRQCIDDRLEVLKIRISLFFRIIPSFILIFMVSLFLQYVFGIEIENHSTMGLIQSSLITALIIILTAIFCAILEIKLTLLVSIKRFFKDDKVDWGSEYMKPVIEWLDTKIAEQSNHSLKSSLSDKTIKLALGNVALSALIIAIFLKWNVTYSLDHAKSFYVFNENNQDYVMIINDGTKYILSECDIVDEEIIIDTNQIIVRNNPINLEKMSFNKVEKKTTSGLK</sequence>
<proteinExistence type="predicted"/>
<name>A0A2G3E334_9FIRM</name>
<feature type="transmembrane region" description="Helical" evidence="2">
    <location>
        <begin position="45"/>
        <end position="69"/>
    </location>
</feature>
<dbReference type="EMBL" id="PDYG01000037">
    <property type="protein sequence ID" value="PHU37631.1"/>
    <property type="molecule type" value="Genomic_DNA"/>
</dbReference>
<keyword evidence="1" id="KW-0175">Coiled coil</keyword>
<organism evidence="3 4">
    <name type="scientific">Agathobacter ruminis</name>
    <dbReference type="NCBI Taxonomy" id="1712665"/>
    <lineage>
        <taxon>Bacteria</taxon>
        <taxon>Bacillati</taxon>
        <taxon>Bacillota</taxon>
        <taxon>Clostridia</taxon>
        <taxon>Lachnospirales</taxon>
        <taxon>Lachnospiraceae</taxon>
        <taxon>Agathobacter</taxon>
    </lineage>
</organism>
<protein>
    <submittedName>
        <fullName evidence="3">Uncharacterized protein</fullName>
    </submittedName>
</protein>
<feature type="transmembrane region" description="Helical" evidence="2">
    <location>
        <begin position="202"/>
        <end position="224"/>
    </location>
</feature>
<feature type="transmembrane region" description="Helical" evidence="2">
    <location>
        <begin position="236"/>
        <end position="259"/>
    </location>
</feature>
<reference evidence="3 4" key="1">
    <citation type="submission" date="2017-10" db="EMBL/GenBank/DDBJ databases">
        <title>Resolving the taxonomy of Roseburia spp., Eubacterium rectale and Agathobacter spp. through phylogenomic analysis.</title>
        <authorList>
            <person name="Sheridan P.O."/>
            <person name="Walker A.W."/>
            <person name="Duncan S.H."/>
            <person name="Scott K.P."/>
            <person name="Toole P.W.O."/>
            <person name="Luis P."/>
            <person name="Flint H.J."/>
        </authorList>
    </citation>
    <scope>NUCLEOTIDE SEQUENCE [LARGE SCALE GENOMIC DNA]</scope>
    <source>
        <strain evidence="3 4">JK623</strain>
    </source>
</reference>
<keyword evidence="2" id="KW-0472">Membrane</keyword>
<dbReference type="AlphaFoldDB" id="A0A2G3E334"/>
<feature type="transmembrane region" description="Helical" evidence="2">
    <location>
        <begin position="313"/>
        <end position="331"/>
    </location>
</feature>
<gene>
    <name evidence="3" type="ORF">CSX02_06865</name>
</gene>
<evidence type="ECO:0000313" key="3">
    <source>
        <dbReference type="EMBL" id="PHU37631.1"/>
    </source>
</evidence>
<evidence type="ECO:0000256" key="2">
    <source>
        <dbReference type="SAM" id="Phobius"/>
    </source>
</evidence>
<comment type="caution">
    <text evidence="3">The sequence shown here is derived from an EMBL/GenBank/DDBJ whole genome shotgun (WGS) entry which is preliminary data.</text>
</comment>
<keyword evidence="2" id="KW-0812">Transmembrane</keyword>
<feature type="coiled-coil region" evidence="1">
    <location>
        <begin position="167"/>
        <end position="194"/>
    </location>
</feature>
<accession>A0A2G3E334</accession>
<evidence type="ECO:0000313" key="4">
    <source>
        <dbReference type="Proteomes" id="UP000224563"/>
    </source>
</evidence>
<keyword evidence="4" id="KW-1185">Reference proteome</keyword>
<keyword evidence="2" id="KW-1133">Transmembrane helix</keyword>